<reference evidence="3" key="1">
    <citation type="journal article" date="2019" name="Int. J. Syst. Evol. Microbiol.">
        <title>The Global Catalogue of Microorganisms (GCM) 10K type strain sequencing project: providing services to taxonomists for standard genome sequencing and annotation.</title>
        <authorList>
            <consortium name="The Broad Institute Genomics Platform"/>
            <consortium name="The Broad Institute Genome Sequencing Center for Infectious Disease"/>
            <person name="Wu L."/>
            <person name="Ma J."/>
        </authorList>
    </citation>
    <scope>NUCLEOTIDE SEQUENCE [LARGE SCALE GENOMIC DNA]</scope>
    <source>
        <strain evidence="3">KCTC 42662</strain>
    </source>
</reference>
<dbReference type="Proteomes" id="UP001597545">
    <property type="component" value="Unassembled WGS sequence"/>
</dbReference>
<evidence type="ECO:0000313" key="3">
    <source>
        <dbReference type="Proteomes" id="UP001597545"/>
    </source>
</evidence>
<dbReference type="RefSeq" id="WP_380906462.1">
    <property type="nucleotide sequence ID" value="NZ_JBHUEG010000018.1"/>
</dbReference>
<evidence type="ECO:0000259" key="1">
    <source>
        <dbReference type="Pfam" id="PF03417"/>
    </source>
</evidence>
<protein>
    <submittedName>
        <fullName evidence="2">C45 family autoproteolytic acyltransferase/hydrolase</fullName>
    </submittedName>
</protein>
<dbReference type="EMBL" id="JBHULR010000021">
    <property type="protein sequence ID" value="MFD2550052.1"/>
    <property type="molecule type" value="Genomic_DNA"/>
</dbReference>
<keyword evidence="2" id="KW-0808">Transferase</keyword>
<name>A0ABW5KM30_9SPHI</name>
<dbReference type="InterPro" id="IPR005079">
    <property type="entry name" value="Peptidase_C45_hydrolase"/>
</dbReference>
<dbReference type="InterPro" id="IPR047803">
    <property type="entry name" value="DCD1A/B-like"/>
</dbReference>
<dbReference type="Gene3D" id="3.60.60.10">
    <property type="entry name" value="Penicillin V Acylase, Chain A"/>
    <property type="match status" value="1"/>
</dbReference>
<dbReference type="Pfam" id="PF03417">
    <property type="entry name" value="AAT"/>
    <property type="match status" value="1"/>
</dbReference>
<dbReference type="PANTHER" id="PTHR35190">
    <property type="entry name" value="PROTEIN DCD1B"/>
    <property type="match status" value="1"/>
</dbReference>
<dbReference type="SUPFAM" id="SSF48452">
    <property type="entry name" value="TPR-like"/>
    <property type="match status" value="1"/>
</dbReference>
<keyword evidence="3" id="KW-1185">Reference proteome</keyword>
<sequence>MNKVLFSMIALFACYSCRSTKLIYRYPELSRYNYDTLNLLVEQDSLRTLSDSYLRREKFGNWEIYLSGEPRQLGASMGRLSQDLYQRQERIFINKLLEDIPSVRKRKWIMRFVRWYNRNLEQYIPDPYLLEIYALSNYLNDDFDYLGTAYQRTLWMHAAHDIGHALQDLAIVGCSSLAVWGDQTADGKLLIGRNLDFYMNDAFAEQKMIYFVRPADGIPYMSVAWPGMIGVLSGMNLEGLTVTLNAGKSSVPLSAKTPISLVARTVLQHASTIEEAIAIVRKQKVFVSESLMIGSAKDKRAIILELSPRKMEIVEPSSNRLLCTNHFQGSGFEQDRRNKKHIMGSHSLYRYQKLEELLDGKNKVTPADVAGMLRDKSGKNGISIGFGNDKSLNHLLAHHGIIFQPEDRRVYVSNNPGQMGAFIAYDLRTVFSKSWQDHPSFGIDSLRIEADDFIHSRNYQDFYLFKQSTARYLSMLNTEIVQISSSELSEYIALNPDLWLGYYISGRILYLKQDYKKAQFYFEEALKREIPTVKIQKEIQDYVKKSTVQWKKMQ</sequence>
<dbReference type="InterPro" id="IPR047794">
    <property type="entry name" value="C45_proenzyme-like"/>
</dbReference>
<dbReference type="PANTHER" id="PTHR35190:SF2">
    <property type="entry name" value="PROTEIN DCD1B"/>
    <property type="match status" value="1"/>
</dbReference>
<dbReference type="GO" id="GO:0016746">
    <property type="term" value="F:acyltransferase activity"/>
    <property type="evidence" value="ECO:0007669"/>
    <property type="project" value="UniProtKB-KW"/>
</dbReference>
<proteinExistence type="predicted"/>
<organism evidence="2 3">
    <name type="scientific">Sphingobacterium suaedae</name>
    <dbReference type="NCBI Taxonomy" id="1686402"/>
    <lineage>
        <taxon>Bacteria</taxon>
        <taxon>Pseudomonadati</taxon>
        <taxon>Bacteroidota</taxon>
        <taxon>Sphingobacteriia</taxon>
        <taxon>Sphingobacteriales</taxon>
        <taxon>Sphingobacteriaceae</taxon>
        <taxon>Sphingobacterium</taxon>
    </lineage>
</organism>
<keyword evidence="2" id="KW-0012">Acyltransferase</keyword>
<accession>A0ABW5KM30</accession>
<evidence type="ECO:0000313" key="2">
    <source>
        <dbReference type="EMBL" id="MFD2550052.1"/>
    </source>
</evidence>
<dbReference type="NCBIfam" id="NF040521">
    <property type="entry name" value="C45_proenzyme"/>
    <property type="match status" value="1"/>
</dbReference>
<dbReference type="InterPro" id="IPR011990">
    <property type="entry name" value="TPR-like_helical_dom_sf"/>
</dbReference>
<feature type="domain" description="Peptidase C45 hydrolase" evidence="1">
    <location>
        <begin position="186"/>
        <end position="411"/>
    </location>
</feature>
<gene>
    <name evidence="2" type="ORF">ACFSR5_20565</name>
</gene>
<comment type="caution">
    <text evidence="2">The sequence shown here is derived from an EMBL/GenBank/DDBJ whole genome shotgun (WGS) entry which is preliminary data.</text>
</comment>